<dbReference type="OrthoDB" id="9943553at2759"/>
<protein>
    <submittedName>
        <fullName evidence="2">Uncharacterized protein</fullName>
    </submittedName>
</protein>
<evidence type="ECO:0000313" key="2">
    <source>
        <dbReference type="EMBL" id="GCB77795.1"/>
    </source>
</evidence>
<dbReference type="AlphaFoldDB" id="A0A401PXD5"/>
<keyword evidence="3" id="KW-1185">Reference proteome</keyword>
<dbReference type="EMBL" id="BFAA01014265">
    <property type="protein sequence ID" value="GCB77795.1"/>
    <property type="molecule type" value="Genomic_DNA"/>
</dbReference>
<reference evidence="2 3" key="1">
    <citation type="journal article" date="2018" name="Nat. Ecol. Evol.">
        <title>Shark genomes provide insights into elasmobranch evolution and the origin of vertebrates.</title>
        <authorList>
            <person name="Hara Y"/>
            <person name="Yamaguchi K"/>
            <person name="Onimaru K"/>
            <person name="Kadota M"/>
            <person name="Koyanagi M"/>
            <person name="Keeley SD"/>
            <person name="Tatsumi K"/>
            <person name="Tanaka K"/>
            <person name="Motone F"/>
            <person name="Kageyama Y"/>
            <person name="Nozu R"/>
            <person name="Adachi N"/>
            <person name="Nishimura O"/>
            <person name="Nakagawa R"/>
            <person name="Tanegashima C"/>
            <person name="Kiyatake I"/>
            <person name="Matsumoto R"/>
            <person name="Murakumo K"/>
            <person name="Nishida K"/>
            <person name="Terakita A"/>
            <person name="Kuratani S"/>
            <person name="Sato K"/>
            <person name="Hyodo S Kuraku.S."/>
        </authorList>
    </citation>
    <scope>NUCLEOTIDE SEQUENCE [LARGE SCALE GENOMIC DNA]</scope>
</reference>
<feature type="non-terminal residue" evidence="2">
    <location>
        <position position="1"/>
    </location>
</feature>
<dbReference type="Proteomes" id="UP000288216">
    <property type="component" value="Unassembled WGS sequence"/>
</dbReference>
<gene>
    <name evidence="2" type="ORF">scyTo_0019324</name>
</gene>
<evidence type="ECO:0000256" key="1">
    <source>
        <dbReference type="SAM" id="MobiDB-lite"/>
    </source>
</evidence>
<evidence type="ECO:0000313" key="3">
    <source>
        <dbReference type="Proteomes" id="UP000288216"/>
    </source>
</evidence>
<comment type="caution">
    <text evidence="2">The sequence shown here is derived from an EMBL/GenBank/DDBJ whole genome shotgun (WGS) entry which is preliminary data.</text>
</comment>
<organism evidence="2 3">
    <name type="scientific">Scyliorhinus torazame</name>
    <name type="common">Cloudy catshark</name>
    <name type="synonym">Catulus torazame</name>
    <dbReference type="NCBI Taxonomy" id="75743"/>
    <lineage>
        <taxon>Eukaryota</taxon>
        <taxon>Metazoa</taxon>
        <taxon>Chordata</taxon>
        <taxon>Craniata</taxon>
        <taxon>Vertebrata</taxon>
        <taxon>Chondrichthyes</taxon>
        <taxon>Elasmobranchii</taxon>
        <taxon>Galeomorphii</taxon>
        <taxon>Galeoidea</taxon>
        <taxon>Carcharhiniformes</taxon>
        <taxon>Scyliorhinidae</taxon>
        <taxon>Scyliorhinus</taxon>
    </lineage>
</organism>
<sequence length="70" mass="7792">AEGQASGKVKVLLKNSKLKNRPVRESSSMLKRSCPQLYRPEDGSSNSLMMETTSASVWGLNRKSDWNHSP</sequence>
<proteinExistence type="predicted"/>
<name>A0A401PXD5_SCYTO</name>
<feature type="region of interest" description="Disordered" evidence="1">
    <location>
        <begin position="1"/>
        <end position="49"/>
    </location>
</feature>
<accession>A0A401PXD5</accession>